<feature type="compositionally biased region" description="Polar residues" evidence="1">
    <location>
        <begin position="58"/>
        <end position="73"/>
    </location>
</feature>
<sequence>MYSCLRNGHSLLFHNFMDSNSVLIIHLIKLINADYTTISKNHGTSLKPSFPSLLISRHSGSQTNTRRTSTSCRDGQWGNVHDSS</sequence>
<accession>A0A0A9CR90</accession>
<dbReference type="EMBL" id="GBRH01219041">
    <property type="protein sequence ID" value="JAD78854.1"/>
    <property type="molecule type" value="Transcribed_RNA"/>
</dbReference>
<evidence type="ECO:0000313" key="2">
    <source>
        <dbReference type="EMBL" id="JAD78854.1"/>
    </source>
</evidence>
<evidence type="ECO:0000256" key="1">
    <source>
        <dbReference type="SAM" id="MobiDB-lite"/>
    </source>
</evidence>
<dbReference type="AlphaFoldDB" id="A0A0A9CR90"/>
<proteinExistence type="predicted"/>
<feature type="region of interest" description="Disordered" evidence="1">
    <location>
        <begin position="55"/>
        <end position="84"/>
    </location>
</feature>
<protein>
    <submittedName>
        <fullName evidence="2">Uncharacterized protein</fullName>
    </submittedName>
</protein>
<reference evidence="2" key="1">
    <citation type="submission" date="2014-09" db="EMBL/GenBank/DDBJ databases">
        <authorList>
            <person name="Magalhaes I.L.F."/>
            <person name="Oliveira U."/>
            <person name="Santos F.R."/>
            <person name="Vidigal T.H.D.A."/>
            <person name="Brescovit A.D."/>
            <person name="Santos A.J."/>
        </authorList>
    </citation>
    <scope>NUCLEOTIDE SEQUENCE</scope>
    <source>
        <tissue evidence="2">Shoot tissue taken approximately 20 cm above the soil surface</tissue>
    </source>
</reference>
<reference evidence="2" key="2">
    <citation type="journal article" date="2015" name="Data Brief">
        <title>Shoot transcriptome of the giant reed, Arundo donax.</title>
        <authorList>
            <person name="Barrero R.A."/>
            <person name="Guerrero F.D."/>
            <person name="Moolhuijzen P."/>
            <person name="Goolsby J.A."/>
            <person name="Tidwell J."/>
            <person name="Bellgard S.E."/>
            <person name="Bellgard M.I."/>
        </authorList>
    </citation>
    <scope>NUCLEOTIDE SEQUENCE</scope>
    <source>
        <tissue evidence="2">Shoot tissue taken approximately 20 cm above the soil surface</tissue>
    </source>
</reference>
<organism evidence="2">
    <name type="scientific">Arundo donax</name>
    <name type="common">Giant reed</name>
    <name type="synonym">Donax arundinaceus</name>
    <dbReference type="NCBI Taxonomy" id="35708"/>
    <lineage>
        <taxon>Eukaryota</taxon>
        <taxon>Viridiplantae</taxon>
        <taxon>Streptophyta</taxon>
        <taxon>Embryophyta</taxon>
        <taxon>Tracheophyta</taxon>
        <taxon>Spermatophyta</taxon>
        <taxon>Magnoliopsida</taxon>
        <taxon>Liliopsida</taxon>
        <taxon>Poales</taxon>
        <taxon>Poaceae</taxon>
        <taxon>PACMAD clade</taxon>
        <taxon>Arundinoideae</taxon>
        <taxon>Arundineae</taxon>
        <taxon>Arundo</taxon>
    </lineage>
</organism>
<name>A0A0A9CR90_ARUDO</name>